<name>A0A812I8L3_9DINO</name>
<keyword evidence="6" id="KW-0378">Hydrolase</keyword>
<sequence length="649" mass="71181">MLKKGKCHPCDWTTCYDDVAFIRHLLADLEERYCVDLDRVYAYGCSNGGLFVHELVQSLPEDFAAIAAACGGKPHRGYERAFKTGGAPVSMILLQGKDDRTIPAHTPASSVSWWDGYYFANETAVLSAYKDYNNCQNSEPRGFALPPGVSSRGLSCVEHGYLCSRNSSVVECQFEGWHDVLWESHENSIGDGPEAAWFFMTPNGGLWSFVKHAGIGAAFLAFGLTVYCSHKRQKTEPGLPQVNRHVLTYLPASAPEGEPIPLVLVFHGWGGEAASYLGGLEKSFVGIAGYHADFGKLAEHAQFLAVYPQGRARCVGLFTCWASRLVQEACDANGRRFSSKNLHAVYPHATCLNDTASGYTSWNGAGSSTSNQSLQSCKTSVTTTGACYDSCKLKKGKCHPCDWTTCYDDVAFIRYLLTDLGEKFCIDLDRVYAYGCSNGGLFVHQLAQSLPEDFAAIAAVCGGKPHRGYERAFKTGGPPVSMILLQGKDDETIPAHTPASSVSWWDGYYYANDTAVLRAYKDYNNCQNSEPRDFALPPGVTSEGLSCVEYGHLCSQNASVVECLFDGGHDMVQETGSNGIEDDPEAAWFFMQQEPCVKVQGQCMTRVAGSIQQVMLPNLTDNRISLDRHAPTERRSQRRYTFESALAFS</sequence>
<organism evidence="10 11">
    <name type="scientific">Symbiodinium natans</name>
    <dbReference type="NCBI Taxonomy" id="878477"/>
    <lineage>
        <taxon>Eukaryota</taxon>
        <taxon>Sar</taxon>
        <taxon>Alveolata</taxon>
        <taxon>Dinophyceae</taxon>
        <taxon>Suessiales</taxon>
        <taxon>Symbiodiniaceae</taxon>
        <taxon>Symbiodinium</taxon>
    </lineage>
</organism>
<evidence type="ECO:0000256" key="3">
    <source>
        <dbReference type="ARBA" id="ARBA00022525"/>
    </source>
</evidence>
<dbReference type="InterPro" id="IPR029058">
    <property type="entry name" value="AB_hydrolase_fold"/>
</dbReference>
<dbReference type="PANTHER" id="PTHR38050:SF1">
    <property type="entry name" value="FERULOYL ESTERASE C"/>
    <property type="match status" value="1"/>
</dbReference>
<evidence type="ECO:0000256" key="8">
    <source>
        <dbReference type="ARBA" id="ARBA00023326"/>
    </source>
</evidence>
<evidence type="ECO:0000256" key="5">
    <source>
        <dbReference type="ARBA" id="ARBA00022729"/>
    </source>
</evidence>
<dbReference type="PANTHER" id="PTHR38050">
    <property type="match status" value="1"/>
</dbReference>
<evidence type="ECO:0000256" key="7">
    <source>
        <dbReference type="ARBA" id="ARBA00023277"/>
    </source>
</evidence>
<comment type="similarity">
    <text evidence="2">Belongs to the faeC family.</text>
</comment>
<keyword evidence="3" id="KW-0964">Secreted</keyword>
<dbReference type="GO" id="GO:0005576">
    <property type="term" value="C:extracellular region"/>
    <property type="evidence" value="ECO:0007669"/>
    <property type="project" value="UniProtKB-SubCell"/>
</dbReference>
<reference evidence="10" key="1">
    <citation type="submission" date="2021-02" db="EMBL/GenBank/DDBJ databases">
        <authorList>
            <person name="Dougan E. K."/>
            <person name="Rhodes N."/>
            <person name="Thang M."/>
            <person name="Chan C."/>
        </authorList>
    </citation>
    <scope>NUCLEOTIDE SEQUENCE</scope>
</reference>
<comment type="caution">
    <text evidence="10">The sequence shown here is derived from an EMBL/GenBank/DDBJ whole genome shotgun (WGS) entry which is preliminary data.</text>
</comment>
<evidence type="ECO:0000256" key="6">
    <source>
        <dbReference type="ARBA" id="ARBA00022801"/>
    </source>
</evidence>
<keyword evidence="11" id="KW-1185">Reference proteome</keyword>
<protein>
    <submittedName>
        <fullName evidence="10">UhpC protein</fullName>
    </submittedName>
</protein>
<evidence type="ECO:0000256" key="4">
    <source>
        <dbReference type="ARBA" id="ARBA00022651"/>
    </source>
</evidence>
<dbReference type="EMBL" id="CAJNDS010000191">
    <property type="protein sequence ID" value="CAE7024713.1"/>
    <property type="molecule type" value="Genomic_DNA"/>
</dbReference>
<dbReference type="SUPFAM" id="SSF53474">
    <property type="entry name" value="alpha/beta-Hydrolases"/>
    <property type="match status" value="2"/>
</dbReference>
<dbReference type="GO" id="GO:0045493">
    <property type="term" value="P:xylan catabolic process"/>
    <property type="evidence" value="ECO:0007669"/>
    <property type="project" value="UniProtKB-KW"/>
</dbReference>
<accession>A0A812I8L3</accession>
<comment type="subcellular location">
    <subcellularLocation>
        <location evidence="1">Secreted</location>
    </subcellularLocation>
</comment>
<dbReference type="InterPro" id="IPR043595">
    <property type="entry name" value="FaeB/C/D"/>
</dbReference>
<keyword evidence="5" id="KW-0732">Signal</keyword>
<evidence type="ECO:0000256" key="9">
    <source>
        <dbReference type="ARBA" id="ARBA00025250"/>
    </source>
</evidence>
<evidence type="ECO:0000313" key="10">
    <source>
        <dbReference type="EMBL" id="CAE7024713.1"/>
    </source>
</evidence>
<evidence type="ECO:0000256" key="1">
    <source>
        <dbReference type="ARBA" id="ARBA00004613"/>
    </source>
</evidence>
<comment type="function">
    <text evidence="9">Involved in degradation of plant cell walls. Hydrolyzes the feruloyl-arabinose ester bond in arabinoxylans, and the feruloyl-galactose ester bond in pectin. Active against paranitrophenyl-acetate, methyl ferulate and wheat arabinoxylan.</text>
</comment>
<evidence type="ECO:0000256" key="2">
    <source>
        <dbReference type="ARBA" id="ARBA00010278"/>
    </source>
</evidence>
<dbReference type="AlphaFoldDB" id="A0A812I8L3"/>
<proteinExistence type="inferred from homology"/>
<dbReference type="GO" id="GO:0030600">
    <property type="term" value="F:feruloyl esterase activity"/>
    <property type="evidence" value="ECO:0007669"/>
    <property type="project" value="InterPro"/>
</dbReference>
<dbReference type="OrthoDB" id="424610at2759"/>
<dbReference type="Proteomes" id="UP000604046">
    <property type="component" value="Unassembled WGS sequence"/>
</dbReference>
<dbReference type="Gene3D" id="3.40.50.1820">
    <property type="entry name" value="alpha/beta hydrolase"/>
    <property type="match status" value="3"/>
</dbReference>
<evidence type="ECO:0000313" key="11">
    <source>
        <dbReference type="Proteomes" id="UP000604046"/>
    </source>
</evidence>
<keyword evidence="4" id="KW-0858">Xylan degradation</keyword>
<keyword evidence="8" id="KW-0624">Polysaccharide degradation</keyword>
<keyword evidence="7" id="KW-0119">Carbohydrate metabolism</keyword>
<gene>
    <name evidence="10" type="primary">uhpC</name>
    <name evidence="10" type="ORF">SNAT2548_LOCUS3108</name>
</gene>